<dbReference type="Proteomes" id="UP001597186">
    <property type="component" value="Unassembled WGS sequence"/>
</dbReference>
<name>A0ABW4ECJ4_9RHOB</name>
<protein>
    <submittedName>
        <fullName evidence="7">FAD-binding domain-containing protein</fullName>
    </submittedName>
</protein>
<evidence type="ECO:0000313" key="8">
    <source>
        <dbReference type="Proteomes" id="UP001597186"/>
    </source>
</evidence>
<organism evidence="7 8">
    <name type="scientific">Lacimonas salitolerans</name>
    <dbReference type="NCBI Taxonomy" id="1323750"/>
    <lineage>
        <taxon>Bacteria</taxon>
        <taxon>Pseudomonadati</taxon>
        <taxon>Pseudomonadota</taxon>
        <taxon>Alphaproteobacteria</taxon>
        <taxon>Rhodobacterales</taxon>
        <taxon>Paracoccaceae</taxon>
        <taxon>Lacimonas</taxon>
    </lineage>
</organism>
<dbReference type="EMBL" id="JBHUDD010000043">
    <property type="protein sequence ID" value="MFD1509062.1"/>
    <property type="molecule type" value="Genomic_DNA"/>
</dbReference>
<evidence type="ECO:0000256" key="1">
    <source>
        <dbReference type="ARBA" id="ARBA00001932"/>
    </source>
</evidence>
<comment type="cofactor">
    <cofactor evidence="1">
        <name>(6R)-5,10-methylene-5,6,7,8-tetrahydrofolate</name>
        <dbReference type="ChEBI" id="CHEBI:15636"/>
    </cofactor>
</comment>
<dbReference type="SUPFAM" id="SSF52425">
    <property type="entry name" value="Cryptochrome/photolyase, N-terminal domain"/>
    <property type="match status" value="1"/>
</dbReference>
<dbReference type="PANTHER" id="PTHR11455">
    <property type="entry name" value="CRYPTOCHROME"/>
    <property type="match status" value="1"/>
</dbReference>
<evidence type="ECO:0000313" key="7">
    <source>
        <dbReference type="EMBL" id="MFD1509062.1"/>
    </source>
</evidence>
<sequence length="502" mass="56605">MKDAVVCWFKRDLRLHDHPALARAAALGPVIPLYIVEPELWAQPDASGRQYAFLRESLSDLDADLDGRLVVRVGDAVEVLDDLRQRHGVCHLVSHEETGNAWTYARDRAVAAWARGQGVAWQEMPQSGVVRRLRGRDGWAARRDGFVRQPQVSVQGLRLVQQGVISDPLPDAKALGLHDPCPQRQPGGRVEGLRLLDTFLHARGRDYRSAMSSPLYGADACSRLSPHLAFGTLSGREVAQAGVERAAQVRGQKSWPGSMRSFQSRLAWRDHFMQKLEDEPAIEWRCLHPAYEGLRPVEPDAAQLHAWANGQTGLPFVDACMRYLNATGWLNFRMRSMVMAVASYHLWLDWRATGPILARLFTDYEPGIHWSQVQMQSGTTGMNTVRIYNPVKQGLDQDPDGVFTRAWVPELAGVPNDWLQEPWRWPQAGRVLGKVYPEPLVDVKRAAAQARETVWAVRKGDQFRKTAQAIVHKHASRKDGTGRFVRDPVRETPEDRQLKFDL</sequence>
<dbReference type="Gene3D" id="1.25.40.80">
    <property type="match status" value="1"/>
</dbReference>
<reference evidence="8" key="1">
    <citation type="journal article" date="2019" name="Int. J. Syst. Evol. Microbiol.">
        <title>The Global Catalogue of Microorganisms (GCM) 10K type strain sequencing project: providing services to taxonomists for standard genome sequencing and annotation.</title>
        <authorList>
            <consortium name="The Broad Institute Genomics Platform"/>
            <consortium name="The Broad Institute Genome Sequencing Center for Infectious Disease"/>
            <person name="Wu L."/>
            <person name="Ma J."/>
        </authorList>
    </citation>
    <scope>NUCLEOTIDE SEQUENCE [LARGE SCALE GENOMIC DNA]</scope>
    <source>
        <strain evidence="8">CGMCC 1.12477</strain>
    </source>
</reference>
<comment type="cofactor">
    <cofactor evidence="2">
        <name>FAD</name>
        <dbReference type="ChEBI" id="CHEBI:57692"/>
    </cofactor>
</comment>
<accession>A0ABW4ECJ4</accession>
<dbReference type="InterPro" id="IPR036134">
    <property type="entry name" value="Crypto/Photolyase_FAD-like_sf"/>
</dbReference>
<dbReference type="Pfam" id="PF03441">
    <property type="entry name" value="FAD_binding_7"/>
    <property type="match status" value="1"/>
</dbReference>
<feature type="domain" description="Photolyase/cryptochrome alpha/beta" evidence="6">
    <location>
        <begin position="3"/>
        <end position="129"/>
    </location>
</feature>
<evidence type="ECO:0000256" key="4">
    <source>
        <dbReference type="ARBA" id="ARBA00022827"/>
    </source>
</evidence>
<dbReference type="RefSeq" id="WP_379914263.1">
    <property type="nucleotide sequence ID" value="NZ_JBHUDD010000043.1"/>
</dbReference>
<keyword evidence="4" id="KW-0274">FAD</keyword>
<evidence type="ECO:0000256" key="2">
    <source>
        <dbReference type="ARBA" id="ARBA00001974"/>
    </source>
</evidence>
<feature type="region of interest" description="Disordered" evidence="5">
    <location>
        <begin position="474"/>
        <end position="494"/>
    </location>
</feature>
<dbReference type="InterPro" id="IPR036155">
    <property type="entry name" value="Crypto/Photolyase_N_sf"/>
</dbReference>
<evidence type="ECO:0000256" key="5">
    <source>
        <dbReference type="SAM" id="MobiDB-lite"/>
    </source>
</evidence>
<dbReference type="Pfam" id="PF00875">
    <property type="entry name" value="DNA_photolyase"/>
    <property type="match status" value="1"/>
</dbReference>
<dbReference type="Gene3D" id="1.10.579.10">
    <property type="entry name" value="DNA Cyclobutane Dipyrimidine Photolyase, subunit A, domain 3"/>
    <property type="match status" value="1"/>
</dbReference>
<keyword evidence="3" id="KW-0285">Flavoprotein</keyword>
<dbReference type="InterPro" id="IPR006050">
    <property type="entry name" value="DNA_photolyase_N"/>
</dbReference>
<comment type="caution">
    <text evidence="7">The sequence shown here is derived from an EMBL/GenBank/DDBJ whole genome shotgun (WGS) entry which is preliminary data.</text>
</comment>
<evidence type="ECO:0000256" key="3">
    <source>
        <dbReference type="ARBA" id="ARBA00022630"/>
    </source>
</evidence>
<gene>
    <name evidence="7" type="ORF">ACFTOW_06575</name>
</gene>
<dbReference type="PROSITE" id="PS51645">
    <property type="entry name" value="PHR_CRY_ALPHA_BETA"/>
    <property type="match status" value="1"/>
</dbReference>
<keyword evidence="8" id="KW-1185">Reference proteome</keyword>
<evidence type="ECO:0000259" key="6">
    <source>
        <dbReference type="PROSITE" id="PS51645"/>
    </source>
</evidence>
<dbReference type="PANTHER" id="PTHR11455:SF9">
    <property type="entry name" value="CRYPTOCHROME CIRCADIAN CLOCK 5 ISOFORM X1"/>
    <property type="match status" value="1"/>
</dbReference>
<proteinExistence type="predicted"/>
<dbReference type="Gene3D" id="3.40.50.620">
    <property type="entry name" value="HUPs"/>
    <property type="match status" value="1"/>
</dbReference>
<dbReference type="SUPFAM" id="SSF48173">
    <property type="entry name" value="Cryptochrome/photolyase FAD-binding domain"/>
    <property type="match status" value="1"/>
</dbReference>
<feature type="compositionally biased region" description="Basic and acidic residues" evidence="5">
    <location>
        <begin position="477"/>
        <end position="494"/>
    </location>
</feature>
<dbReference type="InterPro" id="IPR005101">
    <property type="entry name" value="Cryptochr/Photolyase_FAD-bd"/>
</dbReference>
<dbReference type="InterPro" id="IPR014729">
    <property type="entry name" value="Rossmann-like_a/b/a_fold"/>
</dbReference>
<dbReference type="InterPro" id="IPR002081">
    <property type="entry name" value="Cryptochrome/DNA_photolyase_1"/>
</dbReference>